<evidence type="ECO:0000313" key="3">
    <source>
        <dbReference type="EMBL" id="MFC6712561.1"/>
    </source>
</evidence>
<evidence type="ECO:0000259" key="2">
    <source>
        <dbReference type="PROSITE" id="PS50995"/>
    </source>
</evidence>
<dbReference type="CDD" id="cd00090">
    <property type="entry name" value="HTH_ARSR"/>
    <property type="match status" value="1"/>
</dbReference>
<dbReference type="InterPro" id="IPR036388">
    <property type="entry name" value="WH-like_DNA-bd_sf"/>
</dbReference>
<evidence type="ECO:0000256" key="1">
    <source>
        <dbReference type="ARBA" id="ARBA00004496"/>
    </source>
</evidence>
<dbReference type="PANTHER" id="PTHR33164:SF5">
    <property type="entry name" value="ORGANIC HYDROPEROXIDE RESISTANCE TRANSCRIPTIONAL REGULATOR"/>
    <property type="match status" value="1"/>
</dbReference>
<dbReference type="InterPro" id="IPR036390">
    <property type="entry name" value="WH_DNA-bd_sf"/>
</dbReference>
<gene>
    <name evidence="3" type="ORF">ACFQBT_01310</name>
</gene>
<dbReference type="PROSITE" id="PS50995">
    <property type="entry name" value="HTH_MARR_2"/>
    <property type="match status" value="1"/>
</dbReference>
<dbReference type="SUPFAM" id="SSF46785">
    <property type="entry name" value="Winged helix' DNA-binding domain"/>
    <property type="match status" value="1"/>
</dbReference>
<dbReference type="RefSeq" id="WP_377820034.1">
    <property type="nucleotide sequence ID" value="NZ_JBHSWJ010000002.1"/>
</dbReference>
<dbReference type="Proteomes" id="UP001596356">
    <property type="component" value="Unassembled WGS sequence"/>
</dbReference>
<comment type="caution">
    <text evidence="3">The sequence shown here is derived from an EMBL/GenBank/DDBJ whole genome shotgun (WGS) entry which is preliminary data.</text>
</comment>
<name>A0ABW2ANL5_9MICO</name>
<evidence type="ECO:0000313" key="4">
    <source>
        <dbReference type="Proteomes" id="UP001596356"/>
    </source>
</evidence>
<dbReference type="Gene3D" id="1.10.10.10">
    <property type="entry name" value="Winged helix-like DNA-binding domain superfamily/Winged helix DNA-binding domain"/>
    <property type="match status" value="1"/>
</dbReference>
<dbReference type="InterPro" id="IPR011991">
    <property type="entry name" value="ArsR-like_HTH"/>
</dbReference>
<sequence>MTDDPLALENQVCYGLALAARGIIGAYRPVLEPLGLTHPQYLVMLALWQEHPQSNRQLSEALRLDPGTVTPLIRRLEREGYVTRQRQPDNERTLDIDLTERGLALRERALNVPSIMLRRLGLQDMDLAALADTLHGLIAAADAPLPLTAEEAAALSP</sequence>
<organism evidence="3 4">
    <name type="scientific">Branchiibius cervicis</name>
    <dbReference type="NCBI Taxonomy" id="908252"/>
    <lineage>
        <taxon>Bacteria</taxon>
        <taxon>Bacillati</taxon>
        <taxon>Actinomycetota</taxon>
        <taxon>Actinomycetes</taxon>
        <taxon>Micrococcales</taxon>
        <taxon>Dermacoccaceae</taxon>
        <taxon>Branchiibius</taxon>
    </lineage>
</organism>
<dbReference type="InterPro" id="IPR039422">
    <property type="entry name" value="MarR/SlyA-like"/>
</dbReference>
<dbReference type="PRINTS" id="PR00598">
    <property type="entry name" value="HTHMARR"/>
</dbReference>
<feature type="domain" description="HTH marR-type" evidence="2">
    <location>
        <begin position="9"/>
        <end position="139"/>
    </location>
</feature>
<protein>
    <submittedName>
        <fullName evidence="3">MarR family winged helix-turn-helix transcriptional regulator</fullName>
    </submittedName>
</protein>
<dbReference type="InterPro" id="IPR000835">
    <property type="entry name" value="HTH_MarR-typ"/>
</dbReference>
<accession>A0ABW2ANL5</accession>
<dbReference type="Pfam" id="PF01047">
    <property type="entry name" value="MarR"/>
    <property type="match status" value="1"/>
</dbReference>
<keyword evidence="4" id="KW-1185">Reference proteome</keyword>
<comment type="subcellular location">
    <subcellularLocation>
        <location evidence="1">Cytoplasm</location>
    </subcellularLocation>
</comment>
<dbReference type="SMART" id="SM00347">
    <property type="entry name" value="HTH_MARR"/>
    <property type="match status" value="1"/>
</dbReference>
<proteinExistence type="predicted"/>
<dbReference type="EMBL" id="JBHSWJ010000002">
    <property type="protein sequence ID" value="MFC6712561.1"/>
    <property type="molecule type" value="Genomic_DNA"/>
</dbReference>
<reference evidence="4" key="1">
    <citation type="journal article" date="2019" name="Int. J. Syst. Evol. Microbiol.">
        <title>The Global Catalogue of Microorganisms (GCM) 10K type strain sequencing project: providing services to taxonomists for standard genome sequencing and annotation.</title>
        <authorList>
            <consortium name="The Broad Institute Genomics Platform"/>
            <consortium name="The Broad Institute Genome Sequencing Center for Infectious Disease"/>
            <person name="Wu L."/>
            <person name="Ma J."/>
        </authorList>
    </citation>
    <scope>NUCLEOTIDE SEQUENCE [LARGE SCALE GENOMIC DNA]</scope>
    <source>
        <strain evidence="4">NBRC 106593</strain>
    </source>
</reference>
<dbReference type="PANTHER" id="PTHR33164">
    <property type="entry name" value="TRANSCRIPTIONAL REGULATOR, MARR FAMILY"/>
    <property type="match status" value="1"/>
</dbReference>